<protein>
    <submittedName>
        <fullName evidence="2">Uncharacterized protein</fullName>
    </submittedName>
</protein>
<sequence length="172" mass="19543">MSFLTLNACPPGLFRTEEGGYGFKSEYSTEASDGWKCDAYCLESGEYFQGGRESTAARGEILVEPVDFLGELEKLRMQNKHQASDLDEARGAHDRTRESLREAEAAKRDAEHQRRFFENRAQNAERRLEHAQGTAMELRGRLMEIRSNQMVRRSDIAMSADLPTPYDDGVPF</sequence>
<evidence type="ECO:0000313" key="3">
    <source>
        <dbReference type="Proteomes" id="UP001203512"/>
    </source>
</evidence>
<evidence type="ECO:0000256" key="1">
    <source>
        <dbReference type="SAM" id="MobiDB-lite"/>
    </source>
</evidence>
<dbReference type="RefSeq" id="WP_247231097.1">
    <property type="nucleotide sequence ID" value="NZ_JALKHS010000006.1"/>
</dbReference>
<organism evidence="2 3">
    <name type="scientific">Sphingobium agri</name>
    <dbReference type="NCBI Taxonomy" id="2933566"/>
    <lineage>
        <taxon>Bacteria</taxon>
        <taxon>Pseudomonadati</taxon>
        <taxon>Pseudomonadota</taxon>
        <taxon>Alphaproteobacteria</taxon>
        <taxon>Sphingomonadales</taxon>
        <taxon>Sphingomonadaceae</taxon>
        <taxon>Sphingobium</taxon>
    </lineage>
</organism>
<gene>
    <name evidence="2" type="ORF">MU848_07765</name>
</gene>
<dbReference type="EMBL" id="JALKHS010000006">
    <property type="protein sequence ID" value="MCK0531479.1"/>
    <property type="molecule type" value="Genomic_DNA"/>
</dbReference>
<feature type="region of interest" description="Disordered" evidence="1">
    <location>
        <begin position="81"/>
        <end position="112"/>
    </location>
</feature>
<comment type="caution">
    <text evidence="2">The sequence shown here is derived from an EMBL/GenBank/DDBJ whole genome shotgun (WGS) entry which is preliminary data.</text>
</comment>
<proteinExistence type="predicted"/>
<dbReference type="Proteomes" id="UP001203512">
    <property type="component" value="Unassembled WGS sequence"/>
</dbReference>
<reference evidence="2 3" key="1">
    <citation type="submission" date="2022-04" db="EMBL/GenBank/DDBJ databases">
        <authorList>
            <person name="Huq M.A."/>
        </authorList>
    </citation>
    <scope>NUCLEOTIDE SEQUENCE [LARGE SCALE GENOMIC DNA]</scope>
    <source>
        <strain evidence="2 3">MAH-33</strain>
    </source>
</reference>
<name>A0ABT0DWQ6_9SPHN</name>
<keyword evidence="3" id="KW-1185">Reference proteome</keyword>
<accession>A0ABT0DWQ6</accession>
<evidence type="ECO:0000313" key="2">
    <source>
        <dbReference type="EMBL" id="MCK0531479.1"/>
    </source>
</evidence>